<proteinExistence type="predicted"/>
<comment type="caution">
    <text evidence="3">The sequence shown here is derived from an EMBL/GenBank/DDBJ whole genome shotgun (WGS) entry which is preliminary data.</text>
</comment>
<dbReference type="Gene3D" id="3.15.20.10">
    <property type="entry name" value="Bactericidal permeability-increasing protein, domain 2"/>
    <property type="match status" value="1"/>
</dbReference>
<evidence type="ECO:0008006" key="5">
    <source>
        <dbReference type="Google" id="ProtNLM"/>
    </source>
</evidence>
<gene>
    <name evidence="3" type="ORF">BOKJ2_LOCUS8623</name>
</gene>
<accession>A0A811KY30</accession>
<dbReference type="Proteomes" id="UP000614601">
    <property type="component" value="Unassembled WGS sequence"/>
</dbReference>
<keyword evidence="2" id="KW-0732">Signal</keyword>
<reference evidence="3" key="1">
    <citation type="submission" date="2020-09" db="EMBL/GenBank/DDBJ databases">
        <authorList>
            <person name="Kikuchi T."/>
        </authorList>
    </citation>
    <scope>NUCLEOTIDE SEQUENCE</scope>
    <source>
        <strain evidence="3">SH1</strain>
    </source>
</reference>
<dbReference type="EMBL" id="CAJFDH010000004">
    <property type="protein sequence ID" value="CAD5219796.1"/>
    <property type="molecule type" value="Genomic_DNA"/>
</dbReference>
<evidence type="ECO:0000256" key="2">
    <source>
        <dbReference type="SAM" id="SignalP"/>
    </source>
</evidence>
<feature type="signal peptide" evidence="2">
    <location>
        <begin position="1"/>
        <end position="17"/>
    </location>
</feature>
<name>A0A811KY30_9BILA</name>
<sequence length="516" mass="58344">MIGLLWPFLLLAIHASGSDLGFSVGSNAASQLAQHAVHSVLQQPRKLQIEMRNSANPWFEPIAHLNTNARVLVDDIKIRFHSSMVDLKMHNLSMKSHTEVVVLPLPFFLGEDVAHVSAQVPLTDLQFKVHDMSVAMEFCQVEEVNLDVFMERGYFLNWVLKPVTGLIPASLLRDYVCTTLSDHLGQLRNRFAVEFPLISLVPPKFQQYLHSKNTTLRIHLISIEADKEQLTLSAGVDWAEASMPEDIQTSQTTKNPNQKQDSAEDSEEDTQLLKALTITDSENDAVDRNLQLWVQDRLVNEVMEKFDWDFEWMNEDIAVNSDKLPRSTRDFLAVLCPTCFFELRVNANGVPHVQSSNSSMILKKSDRIFIKVVNPTTNTDSVFVSLYLTLTIQLMPEVNDGIFRTQVNLLSTDIRMEEGAFPSAWNEFVQDLVKGMIMDVIWPGLKTEIEALIYSDGLKIPSNCGLEPTSMKLIFDDGKLGISSRLLLDELYLKECLKQVKSKLPDPSKLLVIKDM</sequence>
<evidence type="ECO:0000256" key="1">
    <source>
        <dbReference type="SAM" id="MobiDB-lite"/>
    </source>
</evidence>
<dbReference type="GO" id="GO:0008289">
    <property type="term" value="F:lipid binding"/>
    <property type="evidence" value="ECO:0007669"/>
    <property type="project" value="InterPro"/>
</dbReference>
<dbReference type="EMBL" id="CAJFCW020000004">
    <property type="protein sequence ID" value="CAG9112886.1"/>
    <property type="molecule type" value="Genomic_DNA"/>
</dbReference>
<organism evidence="3 4">
    <name type="scientific">Bursaphelenchus okinawaensis</name>
    <dbReference type="NCBI Taxonomy" id="465554"/>
    <lineage>
        <taxon>Eukaryota</taxon>
        <taxon>Metazoa</taxon>
        <taxon>Ecdysozoa</taxon>
        <taxon>Nematoda</taxon>
        <taxon>Chromadorea</taxon>
        <taxon>Rhabditida</taxon>
        <taxon>Tylenchina</taxon>
        <taxon>Tylenchomorpha</taxon>
        <taxon>Aphelenchoidea</taxon>
        <taxon>Aphelenchoididae</taxon>
        <taxon>Bursaphelenchus</taxon>
    </lineage>
</organism>
<dbReference type="OrthoDB" id="5788395at2759"/>
<protein>
    <recommendedName>
        <fullName evidence="5">BPI2 domain-containing protein</fullName>
    </recommendedName>
</protein>
<dbReference type="InterPro" id="IPR017943">
    <property type="entry name" value="Bactericidal_perm-incr_a/b_dom"/>
</dbReference>
<feature type="compositionally biased region" description="Polar residues" evidence="1">
    <location>
        <begin position="247"/>
        <end position="260"/>
    </location>
</feature>
<evidence type="ECO:0000313" key="4">
    <source>
        <dbReference type="Proteomes" id="UP000614601"/>
    </source>
</evidence>
<dbReference type="AlphaFoldDB" id="A0A811KY30"/>
<keyword evidence="4" id="KW-1185">Reference proteome</keyword>
<dbReference type="Proteomes" id="UP000783686">
    <property type="component" value="Unassembled WGS sequence"/>
</dbReference>
<evidence type="ECO:0000313" key="3">
    <source>
        <dbReference type="EMBL" id="CAD5219796.1"/>
    </source>
</evidence>
<dbReference type="SUPFAM" id="SSF55394">
    <property type="entry name" value="Bactericidal permeability-increasing protein, BPI"/>
    <property type="match status" value="1"/>
</dbReference>
<feature type="chain" id="PRO_5036221152" description="BPI2 domain-containing protein" evidence="2">
    <location>
        <begin position="18"/>
        <end position="516"/>
    </location>
</feature>
<feature type="region of interest" description="Disordered" evidence="1">
    <location>
        <begin position="245"/>
        <end position="270"/>
    </location>
</feature>